<dbReference type="Proteomes" id="UP000001882">
    <property type="component" value="Chromosome"/>
</dbReference>
<dbReference type="InParanoid" id="D1YXI2"/>
<dbReference type="OrthoDB" id="240616at2157"/>
<dbReference type="GeneID" id="8681094"/>
<reference evidence="1 2" key="1">
    <citation type="journal article" date="2007" name="Appl. Environ. Microbiol.">
        <title>Isolation of key methanogens for global methane emission from rice paddy fields: a novel isolate affiliated with the clone cluster rice cluster I.</title>
        <authorList>
            <person name="Sakai S."/>
            <person name="Imachi H."/>
            <person name="Sekiguchi Y."/>
            <person name="Ohashi A."/>
            <person name="Harada H."/>
            <person name="Kamagata Y."/>
        </authorList>
    </citation>
    <scope>NUCLEOTIDE SEQUENCE [LARGE SCALE GENOMIC DNA]</scope>
    <source>
        <strain evidence="2">DSM 17711 / JCM 13418 / NBRC 101707 / SANAE</strain>
    </source>
</reference>
<dbReference type="EMBL" id="AP011532">
    <property type="protein sequence ID" value="BAI61154.1"/>
    <property type="molecule type" value="Genomic_DNA"/>
</dbReference>
<dbReference type="SUPFAM" id="SSF52309">
    <property type="entry name" value="N-(deoxy)ribosyltransferase-like"/>
    <property type="match status" value="1"/>
</dbReference>
<organism evidence="1 2">
    <name type="scientific">Methanocella paludicola (strain DSM 17711 / JCM 13418 / NBRC 101707 / SANAE)</name>
    <dbReference type="NCBI Taxonomy" id="304371"/>
    <lineage>
        <taxon>Archaea</taxon>
        <taxon>Methanobacteriati</taxon>
        <taxon>Methanobacteriota</taxon>
        <taxon>Stenosarchaea group</taxon>
        <taxon>Methanomicrobia</taxon>
        <taxon>Methanocellales</taxon>
        <taxon>Methanocellaceae</taxon>
        <taxon>Methanocella</taxon>
    </lineage>
</organism>
<keyword evidence="2" id="KW-1185">Reference proteome</keyword>
<evidence type="ECO:0000313" key="2">
    <source>
        <dbReference type="Proteomes" id="UP000001882"/>
    </source>
</evidence>
<gene>
    <name evidence="1" type="ordered locus">MCP_1082</name>
</gene>
<reference evidence="1 2" key="2">
    <citation type="journal article" date="2008" name="Int. J. Syst. Evol. Microbiol.">
        <title>Methanocella paludicola gen. nov., sp. nov., a methane-producing archaeon, the first isolate of the lineage 'Rice Cluster I', and proposal of the new archaeal order Methanocellales ord. nov.</title>
        <authorList>
            <person name="Sakai S."/>
            <person name="Imachi H."/>
            <person name="Hanada S."/>
            <person name="Ohashi A."/>
            <person name="Harada H."/>
            <person name="Kamagata Y."/>
        </authorList>
    </citation>
    <scope>NUCLEOTIDE SEQUENCE [LARGE SCALE GENOMIC DNA]</scope>
    <source>
        <strain evidence="2">DSM 17711 / JCM 13418 / NBRC 101707 / SANAE</strain>
    </source>
</reference>
<name>D1YXI2_METPS</name>
<protein>
    <submittedName>
        <fullName evidence="1">Nucleoside 2-deoxyribosyltransferase</fullName>
    </submittedName>
</protein>
<dbReference type="Gene3D" id="3.40.50.450">
    <property type="match status" value="1"/>
</dbReference>
<proteinExistence type="predicted"/>
<dbReference type="KEGG" id="mpd:MCP_1082"/>
<dbReference type="Pfam" id="PF05014">
    <property type="entry name" value="Nuc_deoxyrib_tr"/>
    <property type="match status" value="1"/>
</dbReference>
<dbReference type="InterPro" id="IPR007710">
    <property type="entry name" value="Nucleoside_deoxyribTrfase"/>
</dbReference>
<dbReference type="RefSeq" id="WP_012899833.1">
    <property type="nucleotide sequence ID" value="NC_013665.1"/>
</dbReference>
<dbReference type="STRING" id="304371.MCP_1082"/>
<dbReference type="eggNOG" id="arCOG02434">
    <property type="taxonomic scope" value="Archaea"/>
</dbReference>
<accession>D1YXI2</accession>
<evidence type="ECO:0000313" key="1">
    <source>
        <dbReference type="EMBL" id="BAI61154.1"/>
    </source>
</evidence>
<dbReference type="GO" id="GO:0016740">
    <property type="term" value="F:transferase activity"/>
    <property type="evidence" value="ECO:0007669"/>
    <property type="project" value="UniProtKB-KW"/>
</dbReference>
<sequence length="144" mass="16194">MRIFLSGPFFNDEEVRRIGRVKDSLEGLGFEVYSTSHRNPPIDLGSKVQKNRRFRLLCQEIEKSDGVFAVLDGKDAGTIWEMGYAFALGKPVAAFVEQDRYYSLMIDSSAHVVYGSGELDNRLEEFYRTGKPKKGLGPAASLHE</sequence>
<dbReference type="AlphaFoldDB" id="D1YXI2"/>
<reference evidence="2" key="3">
    <citation type="journal article" date="2011" name="PLoS ONE">
        <title>Genome sequence of a mesophilic hydrogenotrophic methanogen Methanocella paludicola, the first cultivated representative of the order Methanocellales.</title>
        <authorList>
            <person name="Sakai S."/>
            <person name="Takaki Y."/>
            <person name="Shimamura S."/>
            <person name="Sekine M."/>
            <person name="Tajima T."/>
            <person name="Kosugi H."/>
            <person name="Ichikawa N."/>
            <person name="Tasumi E."/>
            <person name="Hiraki A.T."/>
            <person name="Shimizu A."/>
            <person name="Kato Y."/>
            <person name="Nishiko R."/>
            <person name="Mori K."/>
            <person name="Fujita N."/>
            <person name="Imachi H."/>
            <person name="Takai K."/>
        </authorList>
    </citation>
    <scope>NUCLEOTIDE SEQUENCE [LARGE SCALE GENOMIC DNA]</scope>
    <source>
        <strain evidence="2">DSM 17711 / JCM 13418 / NBRC 101707 / SANAE</strain>
    </source>
</reference>